<reference evidence="2" key="1">
    <citation type="submission" date="2023-05" db="EMBL/GenBank/DDBJ databases">
        <title>Nepenthes gracilis genome sequencing.</title>
        <authorList>
            <person name="Fukushima K."/>
        </authorList>
    </citation>
    <scope>NUCLEOTIDE SEQUENCE</scope>
    <source>
        <strain evidence="2">SING2019-196</strain>
    </source>
</reference>
<evidence type="ECO:0000313" key="3">
    <source>
        <dbReference type="Proteomes" id="UP001279734"/>
    </source>
</evidence>
<gene>
    <name evidence="2" type="ORF">Nepgr_011628</name>
</gene>
<organism evidence="2 3">
    <name type="scientific">Nepenthes gracilis</name>
    <name type="common">Slender pitcher plant</name>
    <dbReference type="NCBI Taxonomy" id="150966"/>
    <lineage>
        <taxon>Eukaryota</taxon>
        <taxon>Viridiplantae</taxon>
        <taxon>Streptophyta</taxon>
        <taxon>Embryophyta</taxon>
        <taxon>Tracheophyta</taxon>
        <taxon>Spermatophyta</taxon>
        <taxon>Magnoliopsida</taxon>
        <taxon>eudicotyledons</taxon>
        <taxon>Gunneridae</taxon>
        <taxon>Pentapetalae</taxon>
        <taxon>Caryophyllales</taxon>
        <taxon>Nepenthaceae</taxon>
        <taxon>Nepenthes</taxon>
    </lineage>
</organism>
<proteinExistence type="predicted"/>
<keyword evidence="1" id="KW-1133">Transmembrane helix</keyword>
<name>A0AAD3SES0_NEPGR</name>
<accession>A0AAD3SES0</accession>
<comment type="caution">
    <text evidence="2">The sequence shown here is derived from an EMBL/GenBank/DDBJ whole genome shotgun (WGS) entry which is preliminary data.</text>
</comment>
<feature type="transmembrane region" description="Helical" evidence="1">
    <location>
        <begin position="21"/>
        <end position="43"/>
    </location>
</feature>
<protein>
    <submittedName>
        <fullName evidence="2">Uncharacterized protein</fullName>
    </submittedName>
</protein>
<sequence length="87" mass="9406">MLGCNSFSYWEFLCPDWIGDFACYFTHDAAALFDLAILWRYAVRLLLVTAGWRFLSAGGFGKMVAVLGLAGMAGAAVLDLLSGGCRC</sequence>
<dbReference type="AlphaFoldDB" id="A0AAD3SES0"/>
<feature type="transmembrane region" description="Helical" evidence="1">
    <location>
        <begin position="63"/>
        <end position="81"/>
    </location>
</feature>
<evidence type="ECO:0000313" key="2">
    <source>
        <dbReference type="EMBL" id="GMH09787.1"/>
    </source>
</evidence>
<dbReference type="EMBL" id="BSYO01000009">
    <property type="protein sequence ID" value="GMH09787.1"/>
    <property type="molecule type" value="Genomic_DNA"/>
</dbReference>
<dbReference type="Proteomes" id="UP001279734">
    <property type="component" value="Unassembled WGS sequence"/>
</dbReference>
<keyword evidence="1" id="KW-0812">Transmembrane</keyword>
<keyword evidence="3" id="KW-1185">Reference proteome</keyword>
<keyword evidence="1" id="KW-0472">Membrane</keyword>
<evidence type="ECO:0000256" key="1">
    <source>
        <dbReference type="SAM" id="Phobius"/>
    </source>
</evidence>